<dbReference type="Gene3D" id="3.40.50.11720">
    <property type="entry name" value="3-Deoxy-D-manno-octulosonic-acid transferase, N-terminal domain"/>
    <property type="match status" value="1"/>
</dbReference>
<comment type="function">
    <text evidence="13">Involved in lipopolysaccharide (LPS) biosynthesis. Catalyzes the transfer of 3-deoxy-D-manno-octulosonate (Kdo) residue(s) from CMP-Kdo to lipid IV(A), the tetraacyldisaccharide-1,4'-bisphosphate precursor of lipid A.</text>
</comment>
<dbReference type="AlphaFoldDB" id="A0A1H7H398"/>
<evidence type="ECO:0000259" key="15">
    <source>
        <dbReference type="Pfam" id="PF04413"/>
    </source>
</evidence>
<dbReference type="Pfam" id="PF04413">
    <property type="entry name" value="Glycos_transf_N"/>
    <property type="match status" value="1"/>
</dbReference>
<evidence type="ECO:0000256" key="5">
    <source>
        <dbReference type="ARBA" id="ARBA00019077"/>
    </source>
</evidence>
<keyword evidence="8" id="KW-0735">Signal-anchor</keyword>
<evidence type="ECO:0000256" key="12">
    <source>
        <dbReference type="PIRSR" id="PIRSR639901-2"/>
    </source>
</evidence>
<protein>
    <recommendedName>
        <fullName evidence="5 13">3-deoxy-D-manno-octulosonic acid transferase</fullName>
        <shortName evidence="13">Kdo transferase</shortName>
        <ecNumber evidence="4 13">2.4.99.12</ecNumber>
    </recommendedName>
    <alternativeName>
        <fullName evidence="9 13">Lipid IV(A) 3-deoxy-D-manno-octulosonic acid transferase</fullName>
    </alternativeName>
</protein>
<evidence type="ECO:0000256" key="7">
    <source>
        <dbReference type="ARBA" id="ARBA00022679"/>
    </source>
</evidence>
<evidence type="ECO:0000313" key="17">
    <source>
        <dbReference type="Proteomes" id="UP000199256"/>
    </source>
</evidence>
<dbReference type="InterPro" id="IPR038107">
    <property type="entry name" value="Glycos_transf_N_sf"/>
</dbReference>
<evidence type="ECO:0000256" key="2">
    <source>
        <dbReference type="ARBA" id="ARBA00004713"/>
    </source>
</evidence>
<dbReference type="SUPFAM" id="SSF53756">
    <property type="entry name" value="UDP-Glycosyltransferase/glycogen phosphorylase"/>
    <property type="match status" value="1"/>
</dbReference>
<dbReference type="GO" id="GO:0005886">
    <property type="term" value="C:plasma membrane"/>
    <property type="evidence" value="ECO:0007669"/>
    <property type="project" value="UniProtKB-SubCell"/>
</dbReference>
<comment type="pathway">
    <text evidence="2 13">Bacterial outer membrane biogenesis; LPS core biosynthesis.</text>
</comment>
<dbReference type="Proteomes" id="UP000199256">
    <property type="component" value="Unassembled WGS sequence"/>
</dbReference>
<keyword evidence="13" id="KW-1003">Cell membrane</keyword>
<evidence type="ECO:0000256" key="8">
    <source>
        <dbReference type="ARBA" id="ARBA00022968"/>
    </source>
</evidence>
<dbReference type="NCBIfam" id="NF004388">
    <property type="entry name" value="PRK05749.1-4"/>
    <property type="match status" value="1"/>
</dbReference>
<name>A0A1H7H398_9GAMM</name>
<comment type="subcellular location">
    <subcellularLocation>
        <location evidence="1">Cell inner membrane</location>
        <topology evidence="1">Single-pass membrane protein</topology>
        <orientation evidence="1">Cytoplasmic side</orientation>
    </subcellularLocation>
    <subcellularLocation>
        <location evidence="13">Cell membrane</location>
    </subcellularLocation>
</comment>
<sequence>MHALYNLLIHLLLPIFLLRLLWRSRRNPAYRQRWGERLGFPEPLRDKRRHLWVHAVSVGEVVAAAQLIRAWRQRHPEQPILVTTTTPTGADEVVRRLGNEVIHRYLPFDLPGAVGRFIERMPVDRLLVMETELWPNLYRACHARGIPILLVNARLSPRSFRGYQRLRPLVQRTLGWLEGVAARGQEDADRFVALGASPDRVRVTGNIKYDLTLSAPLREQARALRDALGARPVWIAASTHPGEDEQVLKAHALVRQALPDALLILVPRHPERFETVARLCREAGGDPARRSRGVVPDGSQAVWLGDSMGELLMLYGVADVAFVGGSLVPTGGHNPLEPAAHGVPVVTGPEVFNFSEVFAALSGAGGVCQVEDADALGQVVVRLLDSGKDRDALSAAAKQVLESNRGAVARVLDWAEAMALRSR</sequence>
<evidence type="ECO:0000256" key="9">
    <source>
        <dbReference type="ARBA" id="ARBA00031445"/>
    </source>
</evidence>
<dbReference type="GO" id="GO:0009245">
    <property type="term" value="P:lipid A biosynthetic process"/>
    <property type="evidence" value="ECO:0007669"/>
    <property type="project" value="TreeGrafter"/>
</dbReference>
<accession>A0A1H7H398</accession>
<gene>
    <name evidence="16" type="ORF">SAMN05444515_10256</name>
</gene>
<dbReference type="InterPro" id="IPR001296">
    <property type="entry name" value="Glyco_trans_1"/>
</dbReference>
<dbReference type="UniPathway" id="UPA00958"/>
<dbReference type="EC" id="2.4.99.12" evidence="4 13"/>
<dbReference type="STRING" id="1396821.SAMN05444515_10256"/>
<keyword evidence="7 13" id="KW-0808">Transferase</keyword>
<keyword evidence="6" id="KW-0472">Membrane</keyword>
<feature type="site" description="Transition state stabilizer" evidence="12">
    <location>
        <position position="130"/>
    </location>
</feature>
<organism evidence="16 17">
    <name type="scientific">Ectothiorhodospira marina</name>
    <dbReference type="NCBI Taxonomy" id="1396821"/>
    <lineage>
        <taxon>Bacteria</taxon>
        <taxon>Pseudomonadati</taxon>
        <taxon>Pseudomonadota</taxon>
        <taxon>Gammaproteobacteria</taxon>
        <taxon>Chromatiales</taxon>
        <taxon>Ectothiorhodospiraceae</taxon>
        <taxon>Ectothiorhodospira</taxon>
    </lineage>
</organism>
<feature type="site" description="Transition state stabilizer" evidence="12">
    <location>
        <position position="208"/>
    </location>
</feature>
<evidence type="ECO:0000256" key="6">
    <source>
        <dbReference type="ARBA" id="ARBA00022519"/>
    </source>
</evidence>
<feature type="domain" description="3-deoxy-D-manno-octulosonic-acid transferase N-terminal" evidence="15">
    <location>
        <begin position="32"/>
        <end position="210"/>
    </location>
</feature>
<dbReference type="PANTHER" id="PTHR42755">
    <property type="entry name" value="3-DEOXY-MANNO-OCTULOSONATE CYTIDYLYLTRANSFERASE"/>
    <property type="match status" value="1"/>
</dbReference>
<dbReference type="Gene3D" id="3.40.50.2000">
    <property type="entry name" value="Glycogen Phosphorylase B"/>
    <property type="match status" value="1"/>
</dbReference>
<dbReference type="InterPro" id="IPR007507">
    <property type="entry name" value="Glycos_transf_N"/>
</dbReference>
<keyword evidence="17" id="KW-1185">Reference proteome</keyword>
<dbReference type="FunFam" id="3.40.50.2000:FF:000032">
    <property type="entry name" value="3-deoxy-D-manno-octulosonic acid transferase"/>
    <property type="match status" value="1"/>
</dbReference>
<keyword evidence="8" id="KW-0812">Transmembrane</keyword>
<keyword evidence="13" id="KW-0448">Lipopolysaccharide biosynthesis</keyword>
<evidence type="ECO:0000259" key="14">
    <source>
        <dbReference type="Pfam" id="PF00534"/>
    </source>
</evidence>
<dbReference type="FunFam" id="3.40.50.11720:FF:000001">
    <property type="entry name" value="3-deoxy-D-manno-octulosonic acid transferase"/>
    <property type="match status" value="1"/>
</dbReference>
<evidence type="ECO:0000256" key="4">
    <source>
        <dbReference type="ARBA" id="ARBA00012621"/>
    </source>
</evidence>
<dbReference type="OrthoDB" id="9789797at2"/>
<dbReference type="GO" id="GO:0009244">
    <property type="term" value="P:lipopolysaccharide core region biosynthetic process"/>
    <property type="evidence" value="ECO:0007669"/>
    <property type="project" value="UniProtKB-UniRule"/>
</dbReference>
<dbReference type="InterPro" id="IPR039901">
    <property type="entry name" value="Kdotransferase"/>
</dbReference>
<dbReference type="GO" id="GO:0043842">
    <property type="term" value="F:Kdo transferase activity"/>
    <property type="evidence" value="ECO:0007669"/>
    <property type="project" value="UniProtKB-EC"/>
</dbReference>
<proteinExistence type="inferred from homology"/>
<dbReference type="PANTHER" id="PTHR42755:SF1">
    <property type="entry name" value="3-DEOXY-D-MANNO-OCTULOSONIC ACID TRANSFERASE, MITOCHONDRIAL-RELATED"/>
    <property type="match status" value="1"/>
</dbReference>
<dbReference type="RefSeq" id="WP_090250696.1">
    <property type="nucleotide sequence ID" value="NZ_FOAA01000002.1"/>
</dbReference>
<dbReference type="Pfam" id="PF00534">
    <property type="entry name" value="Glycos_transf_1"/>
    <property type="match status" value="1"/>
</dbReference>
<evidence type="ECO:0000256" key="13">
    <source>
        <dbReference type="RuleBase" id="RU365103"/>
    </source>
</evidence>
<evidence type="ECO:0000256" key="11">
    <source>
        <dbReference type="PIRSR" id="PIRSR639901-1"/>
    </source>
</evidence>
<feature type="active site" description="Proton acceptor" evidence="11">
    <location>
        <position position="60"/>
    </location>
</feature>
<comment type="catalytic activity">
    <reaction evidence="10 13">
        <text>lipid IVA (E. coli) + CMP-3-deoxy-beta-D-manno-octulosonate = alpha-Kdo-(2-&gt;6)-lipid IVA (E. coli) + CMP + H(+)</text>
        <dbReference type="Rhea" id="RHEA:28066"/>
        <dbReference type="ChEBI" id="CHEBI:15378"/>
        <dbReference type="ChEBI" id="CHEBI:58603"/>
        <dbReference type="ChEBI" id="CHEBI:60364"/>
        <dbReference type="ChEBI" id="CHEBI:60377"/>
        <dbReference type="ChEBI" id="CHEBI:85987"/>
        <dbReference type="EC" id="2.4.99.12"/>
    </reaction>
</comment>
<feature type="domain" description="Glycosyl transferase family 1" evidence="14">
    <location>
        <begin position="304"/>
        <end position="399"/>
    </location>
</feature>
<keyword evidence="6" id="KW-0997">Cell inner membrane</keyword>
<evidence type="ECO:0000256" key="10">
    <source>
        <dbReference type="ARBA" id="ARBA00049183"/>
    </source>
</evidence>
<evidence type="ECO:0000256" key="1">
    <source>
        <dbReference type="ARBA" id="ARBA00004388"/>
    </source>
</evidence>
<reference evidence="17" key="1">
    <citation type="submission" date="2016-10" db="EMBL/GenBank/DDBJ databases">
        <authorList>
            <person name="Varghese N."/>
            <person name="Submissions S."/>
        </authorList>
    </citation>
    <scope>NUCLEOTIDE SEQUENCE [LARGE SCALE GENOMIC DNA]</scope>
    <source>
        <strain evidence="17">DSM 241</strain>
    </source>
</reference>
<evidence type="ECO:0000313" key="16">
    <source>
        <dbReference type="EMBL" id="SEK44883.1"/>
    </source>
</evidence>
<dbReference type="EMBL" id="FOAA01000002">
    <property type="protein sequence ID" value="SEK44883.1"/>
    <property type="molecule type" value="Genomic_DNA"/>
</dbReference>
<comment type="similarity">
    <text evidence="3">Belongs to the glycosyltransferase group 1 family. Glycosyltransferase 30 subfamily.</text>
</comment>
<evidence type="ECO:0000256" key="3">
    <source>
        <dbReference type="ARBA" id="ARBA00006380"/>
    </source>
</evidence>